<gene>
    <name evidence="1" type="ORF">COX38_00480</name>
</gene>
<dbReference type="Gene3D" id="2.60.40.1170">
    <property type="entry name" value="Mu homology domain, subdomain B"/>
    <property type="match status" value="1"/>
</dbReference>
<reference evidence="1 2" key="1">
    <citation type="submission" date="2017-09" db="EMBL/GenBank/DDBJ databases">
        <title>Depth-based differentiation of microbial function through sediment-hosted aquifers and enrichment of novel symbionts in the deep terrestrial subsurface.</title>
        <authorList>
            <person name="Probst A.J."/>
            <person name="Ladd B."/>
            <person name="Jarett J.K."/>
            <person name="Geller-Mcgrath D.E."/>
            <person name="Sieber C.M."/>
            <person name="Emerson J.B."/>
            <person name="Anantharaman K."/>
            <person name="Thomas B.C."/>
            <person name="Malmstrom R."/>
            <person name="Stieglmeier M."/>
            <person name="Klingl A."/>
            <person name="Woyke T."/>
            <person name="Ryan C.M."/>
            <person name="Banfield J.F."/>
        </authorList>
    </citation>
    <scope>NUCLEOTIDE SEQUENCE [LARGE SCALE GENOMIC DNA]</scope>
    <source>
        <strain evidence="1">CG23_combo_of_CG06-09_8_20_14_all_39_25</strain>
    </source>
</reference>
<evidence type="ECO:0008006" key="3">
    <source>
        <dbReference type="Google" id="ProtNLM"/>
    </source>
</evidence>
<comment type="caution">
    <text evidence="1">The sequence shown here is derived from an EMBL/GenBank/DDBJ whole genome shotgun (WGS) entry which is preliminary data.</text>
</comment>
<dbReference type="AlphaFoldDB" id="A0A2G9YTB0"/>
<evidence type="ECO:0000313" key="2">
    <source>
        <dbReference type="Proteomes" id="UP000229054"/>
    </source>
</evidence>
<proteinExistence type="predicted"/>
<protein>
    <recommendedName>
        <fullName evidence="3">DUF11 domain-containing protein</fullName>
    </recommendedName>
</protein>
<evidence type="ECO:0000313" key="1">
    <source>
        <dbReference type="EMBL" id="PIP22467.1"/>
    </source>
</evidence>
<dbReference type="EMBL" id="PCRN01000020">
    <property type="protein sequence ID" value="PIP22467.1"/>
    <property type="molecule type" value="Genomic_DNA"/>
</dbReference>
<accession>A0A2G9YTB0</accession>
<organism evidence="1 2">
    <name type="scientific">Candidatus Nealsonbacteria bacterium CG23_combo_of_CG06-09_8_20_14_all_39_25</name>
    <dbReference type="NCBI Taxonomy" id="1974723"/>
    <lineage>
        <taxon>Bacteria</taxon>
        <taxon>Candidatus Nealsoniibacteriota</taxon>
    </lineage>
</organism>
<name>A0A2G9YTB0_9BACT</name>
<sequence>MRRKFIIFLIFLAAIAGGIGFWRWQENVYSKEILKLEILGKEGVALGEEFEYVVKYKNNGNIRLEEPELIFEYPKHSILVGETSYRITKSSADLGGAVYPGQEQSFHFKVRLLGKEGEAMVAKAWLSYRPKNLKARYESATTFTTQIKSVPLTFEFDLPFQVESGKEFKLSLNYFSNVDYPLSNLRIVTNYPSDFEFIDSTPRALEKNEWDIGLLNKATGGRVGVTGKLSGEIGEEKLFRAQLGSWQDSEFVLLKEAIKGIEIIKPSLYIWQQINGNPQYVAAPGDWLHYEIFFKNVGEDDLANLFLVSRLEGDAFDFQTIKSDAGDYEPGDNSIVFDWRRIPKLQFLPPMEEAKVEFWVSLKGDFGILKNPILKNKVFLSQAKEEFTTKINSKVVLIQKGYFQDEVFGNSGPLPPTVGGNTTYTVMWQVKNYYNQIKNVKVKAVLPKQVQLTGKIFPEEALDKFAFDSRSREIIWEIGDLDIGQGVITAAPNISFQVKFTPTEDQRGQTPEIIGMARVSGQDQWTKEIIEASVSAVNTALPDDSTITPEKGIIQ</sequence>
<dbReference type="Proteomes" id="UP000229054">
    <property type="component" value="Unassembled WGS sequence"/>
</dbReference>